<sequence>MPFVKVSNEDFGSFTELSRQGETLVLPDTNREAPRENIQGGIVTRKTYLKVLKVEQGFSSIGGWPFSVALDTPGFAG</sequence>
<gene>
    <name evidence="1" type="ORF">PHISCL_10164</name>
</gene>
<dbReference type="AlphaFoldDB" id="A0A3A2Z396"/>
<evidence type="ECO:0000313" key="1">
    <source>
        <dbReference type="EMBL" id="RJE17499.1"/>
    </source>
</evidence>
<dbReference type="EMBL" id="MVGC01000887">
    <property type="protein sequence ID" value="RJE17499.1"/>
    <property type="molecule type" value="Genomic_DNA"/>
</dbReference>
<name>A0A3A2Z396_9EURO</name>
<dbReference type="Proteomes" id="UP000266188">
    <property type="component" value="Unassembled WGS sequence"/>
</dbReference>
<evidence type="ECO:0000313" key="2">
    <source>
        <dbReference type="Proteomes" id="UP000266188"/>
    </source>
</evidence>
<proteinExistence type="predicted"/>
<protein>
    <submittedName>
        <fullName evidence="1">Uncharacterized protein</fullName>
    </submittedName>
</protein>
<accession>A0A3A2Z396</accession>
<organism evidence="1 2">
    <name type="scientific">Aspergillus sclerotialis</name>
    <dbReference type="NCBI Taxonomy" id="2070753"/>
    <lineage>
        <taxon>Eukaryota</taxon>
        <taxon>Fungi</taxon>
        <taxon>Dikarya</taxon>
        <taxon>Ascomycota</taxon>
        <taxon>Pezizomycotina</taxon>
        <taxon>Eurotiomycetes</taxon>
        <taxon>Eurotiomycetidae</taxon>
        <taxon>Eurotiales</taxon>
        <taxon>Aspergillaceae</taxon>
        <taxon>Aspergillus</taxon>
        <taxon>Aspergillus subgen. Polypaecilum</taxon>
    </lineage>
</organism>
<comment type="caution">
    <text evidence="1">The sequence shown here is derived from an EMBL/GenBank/DDBJ whole genome shotgun (WGS) entry which is preliminary data.</text>
</comment>
<reference evidence="2" key="1">
    <citation type="submission" date="2017-02" db="EMBL/GenBank/DDBJ databases">
        <authorList>
            <person name="Tafer H."/>
            <person name="Lopandic K."/>
        </authorList>
    </citation>
    <scope>NUCLEOTIDE SEQUENCE [LARGE SCALE GENOMIC DNA]</scope>
    <source>
        <strain evidence="2">CBS 366.77</strain>
    </source>
</reference>
<keyword evidence="2" id="KW-1185">Reference proteome</keyword>